<keyword evidence="1" id="KW-0812">Transmembrane</keyword>
<proteinExistence type="predicted"/>
<organism evidence="2 3">
    <name type="scientific">Sphingobium chungbukense</name>
    <dbReference type="NCBI Taxonomy" id="56193"/>
    <lineage>
        <taxon>Bacteria</taxon>
        <taxon>Pseudomonadati</taxon>
        <taxon>Pseudomonadota</taxon>
        <taxon>Alphaproteobacteria</taxon>
        <taxon>Sphingomonadales</taxon>
        <taxon>Sphingomonadaceae</taxon>
        <taxon>Sphingobium</taxon>
    </lineage>
</organism>
<evidence type="ECO:0000313" key="2">
    <source>
        <dbReference type="EMBL" id="KKW90226.1"/>
    </source>
</evidence>
<dbReference type="Proteomes" id="UP000033874">
    <property type="component" value="Unassembled WGS sequence"/>
</dbReference>
<protein>
    <recommendedName>
        <fullName evidence="4">Transmembrane anchor protein</fullName>
    </recommendedName>
</protein>
<dbReference type="AlphaFoldDB" id="A0A0M3AMS4"/>
<accession>A0A0M3AMS4</accession>
<gene>
    <name evidence="2" type="ORF">YP76_21205</name>
</gene>
<keyword evidence="1" id="KW-1133">Transmembrane helix</keyword>
<evidence type="ECO:0000313" key="3">
    <source>
        <dbReference type="Proteomes" id="UP000033874"/>
    </source>
</evidence>
<dbReference type="RefSeq" id="WP_029548568.1">
    <property type="nucleotide sequence ID" value="NZ_LBIC01000011.1"/>
</dbReference>
<dbReference type="STRING" id="56193.YP76_21205"/>
<reference evidence="2 3" key="1">
    <citation type="submission" date="2015-04" db="EMBL/GenBank/DDBJ databases">
        <title>Genome sequence of aromatic hydrocarbons-degrading Sphingobium chungbukense DJ77.</title>
        <authorList>
            <person name="Kim Y.-C."/>
            <person name="Chae J.-C."/>
        </authorList>
    </citation>
    <scope>NUCLEOTIDE SEQUENCE [LARGE SCALE GENOMIC DNA]</scope>
    <source>
        <strain evidence="2 3">DJ77</strain>
    </source>
</reference>
<evidence type="ECO:0008006" key="4">
    <source>
        <dbReference type="Google" id="ProtNLM"/>
    </source>
</evidence>
<name>A0A0M3AMS4_9SPHN</name>
<sequence>MNQVPQPGIGELPSLRQLNRATLIALGAAAVILVTTVLPAEYGVDPTGVGRLLGLTEMGKVKRAEAASHAVPATPVAAAPAASPAPALKAGEPVEVKLTLAPNEGREVKATMKAGGEFDYRWATDGAEVRFELHGEPAGAASDDYTSYEKGSSAGASGKFRAPFDGTHGWYWKNRTDQPVTITVTATGDFEKFAALP</sequence>
<dbReference type="EMBL" id="LBIC01000011">
    <property type="protein sequence ID" value="KKW90226.1"/>
    <property type="molecule type" value="Genomic_DNA"/>
</dbReference>
<comment type="caution">
    <text evidence="2">The sequence shown here is derived from an EMBL/GenBank/DDBJ whole genome shotgun (WGS) entry which is preliminary data.</text>
</comment>
<evidence type="ECO:0000256" key="1">
    <source>
        <dbReference type="SAM" id="Phobius"/>
    </source>
</evidence>
<feature type="transmembrane region" description="Helical" evidence="1">
    <location>
        <begin position="21"/>
        <end position="40"/>
    </location>
</feature>
<keyword evidence="1" id="KW-0472">Membrane</keyword>
<keyword evidence="3" id="KW-1185">Reference proteome</keyword>
<dbReference type="PATRIC" id="fig|56193.3.peg.4459"/>